<reference evidence="11" key="1">
    <citation type="submission" date="2022-12" db="EMBL/GenBank/DDBJ databases">
        <title>Chromosome-level genome assembly of the bean flower thrips Megalurothrips usitatus.</title>
        <authorList>
            <person name="Ma L."/>
            <person name="Liu Q."/>
            <person name="Li H."/>
            <person name="Cai W."/>
        </authorList>
    </citation>
    <scope>NUCLEOTIDE SEQUENCE</scope>
    <source>
        <strain evidence="11">Cailab_2022a</strain>
    </source>
</reference>
<dbReference type="Proteomes" id="UP001075354">
    <property type="component" value="Chromosome 3"/>
</dbReference>
<gene>
    <name evidence="11" type="ORF">ONE63_006466</name>
</gene>
<dbReference type="GO" id="GO:0005549">
    <property type="term" value="F:odorant binding"/>
    <property type="evidence" value="ECO:0007669"/>
    <property type="project" value="InterPro"/>
</dbReference>
<dbReference type="GO" id="GO:0005886">
    <property type="term" value="C:plasma membrane"/>
    <property type="evidence" value="ECO:0007669"/>
    <property type="project" value="UniProtKB-SubCell"/>
</dbReference>
<protein>
    <recommendedName>
        <fullName evidence="10">Odorant receptor</fullName>
    </recommendedName>
</protein>
<dbReference type="Pfam" id="PF02949">
    <property type="entry name" value="7tm_6"/>
    <property type="match status" value="1"/>
</dbReference>
<dbReference type="InterPro" id="IPR004117">
    <property type="entry name" value="7tm6_olfct_rcpt"/>
</dbReference>
<dbReference type="PANTHER" id="PTHR21137:SF35">
    <property type="entry name" value="ODORANT RECEPTOR 19A-RELATED"/>
    <property type="match status" value="1"/>
</dbReference>
<proteinExistence type="inferred from homology"/>
<keyword evidence="12" id="KW-1185">Reference proteome</keyword>
<comment type="subcellular location">
    <subcellularLocation>
        <location evidence="1 10">Cell membrane</location>
        <topology evidence="1 10">Multi-pass membrane protein</topology>
    </subcellularLocation>
</comment>
<organism evidence="11 12">
    <name type="scientific">Megalurothrips usitatus</name>
    <name type="common">bean blossom thrips</name>
    <dbReference type="NCBI Taxonomy" id="439358"/>
    <lineage>
        <taxon>Eukaryota</taxon>
        <taxon>Metazoa</taxon>
        <taxon>Ecdysozoa</taxon>
        <taxon>Arthropoda</taxon>
        <taxon>Hexapoda</taxon>
        <taxon>Insecta</taxon>
        <taxon>Pterygota</taxon>
        <taxon>Neoptera</taxon>
        <taxon>Paraneoptera</taxon>
        <taxon>Thysanoptera</taxon>
        <taxon>Terebrantia</taxon>
        <taxon>Thripoidea</taxon>
        <taxon>Thripidae</taxon>
        <taxon>Megalurothrips</taxon>
    </lineage>
</organism>
<evidence type="ECO:0000256" key="9">
    <source>
        <dbReference type="ARBA" id="ARBA00023224"/>
    </source>
</evidence>
<keyword evidence="9 10" id="KW-0807">Transducer</keyword>
<keyword evidence="2" id="KW-1003">Cell membrane</keyword>
<comment type="caution">
    <text evidence="10">Lacks conserved residue(s) required for the propagation of feature annotation.</text>
</comment>
<feature type="transmembrane region" description="Helical" evidence="10">
    <location>
        <begin position="129"/>
        <end position="156"/>
    </location>
</feature>
<dbReference type="GO" id="GO:0004984">
    <property type="term" value="F:olfactory receptor activity"/>
    <property type="evidence" value="ECO:0007669"/>
    <property type="project" value="InterPro"/>
</dbReference>
<keyword evidence="3 10" id="KW-0716">Sensory transduction</keyword>
<keyword evidence="8 10" id="KW-0675">Receptor</keyword>
<evidence type="ECO:0000256" key="5">
    <source>
        <dbReference type="ARBA" id="ARBA00022725"/>
    </source>
</evidence>
<evidence type="ECO:0000313" key="11">
    <source>
        <dbReference type="EMBL" id="KAJ1529712.1"/>
    </source>
</evidence>
<evidence type="ECO:0000256" key="10">
    <source>
        <dbReference type="RuleBase" id="RU351113"/>
    </source>
</evidence>
<feature type="transmembrane region" description="Helical" evidence="10">
    <location>
        <begin position="89"/>
        <end position="109"/>
    </location>
</feature>
<keyword evidence="4 10" id="KW-0812">Transmembrane</keyword>
<evidence type="ECO:0000313" key="12">
    <source>
        <dbReference type="Proteomes" id="UP001075354"/>
    </source>
</evidence>
<sequence length="399" mass="44401">MAVASTSYILFGEWDNVVNVLSSVSDVVAGVVVVTKVHSVFHYGPQLLSLRTTLQYSFTAVEKMLAPEEAREANLRCLNKARSFCKWMLLLYAPLCASGMGINVANMVLGREERQLNIKAPAFVTRTDWIYWPLFSCTCVMFTTFVFMSGGFDTLFLSLCMHMRCKCEILQRLFRHACQRDAGPGAVRRREYWADDGSDFAPPPAAAAARSAAEVEAALRACAHYHQLIVRLRDTTEQVYAHVSLVLMAYLLLGLAVPALRVLYDRSMDSTAIVFLMLYTLWNFSQLLFYCWFADTVADAVSRTPPSLRSRPHDVTTSFPLLRPQSEEVSVAAYSALRPDAPAATLSGVTSRAAATLNLVTLRAQRPLHLSAGHFVNLTLVLYLDVSVCVWRKGLSFIS</sequence>
<evidence type="ECO:0000256" key="2">
    <source>
        <dbReference type="ARBA" id="ARBA00022475"/>
    </source>
</evidence>
<evidence type="ECO:0000256" key="3">
    <source>
        <dbReference type="ARBA" id="ARBA00022606"/>
    </source>
</evidence>
<dbReference type="EMBL" id="JAPTSV010000003">
    <property type="protein sequence ID" value="KAJ1529712.1"/>
    <property type="molecule type" value="Genomic_DNA"/>
</dbReference>
<comment type="similarity">
    <text evidence="10">Belongs to the insect chemoreceptor superfamily. Heteromeric odorant receptor channel (TC 1.A.69) family.</text>
</comment>
<feature type="transmembrane region" description="Helical" evidence="10">
    <location>
        <begin position="239"/>
        <end position="260"/>
    </location>
</feature>
<keyword evidence="6 10" id="KW-1133">Transmembrane helix</keyword>
<evidence type="ECO:0000256" key="8">
    <source>
        <dbReference type="ARBA" id="ARBA00023170"/>
    </source>
</evidence>
<evidence type="ECO:0000256" key="4">
    <source>
        <dbReference type="ARBA" id="ARBA00022692"/>
    </source>
</evidence>
<dbReference type="AlphaFoldDB" id="A0AAV7XXF7"/>
<name>A0AAV7XXF7_9NEOP</name>
<comment type="caution">
    <text evidence="11">The sequence shown here is derived from an EMBL/GenBank/DDBJ whole genome shotgun (WGS) entry which is preliminary data.</text>
</comment>
<evidence type="ECO:0000256" key="6">
    <source>
        <dbReference type="ARBA" id="ARBA00022989"/>
    </source>
</evidence>
<dbReference type="PANTHER" id="PTHR21137">
    <property type="entry name" value="ODORANT RECEPTOR"/>
    <property type="match status" value="1"/>
</dbReference>
<accession>A0AAV7XXF7</accession>
<feature type="transmembrane region" description="Helical" evidence="10">
    <location>
        <begin position="272"/>
        <end position="293"/>
    </location>
</feature>
<evidence type="ECO:0000256" key="1">
    <source>
        <dbReference type="ARBA" id="ARBA00004651"/>
    </source>
</evidence>
<evidence type="ECO:0000256" key="7">
    <source>
        <dbReference type="ARBA" id="ARBA00023136"/>
    </source>
</evidence>
<dbReference type="GO" id="GO:0007165">
    <property type="term" value="P:signal transduction"/>
    <property type="evidence" value="ECO:0007669"/>
    <property type="project" value="UniProtKB-KW"/>
</dbReference>
<keyword evidence="7 10" id="KW-0472">Membrane</keyword>
<keyword evidence="5 10" id="KW-0552">Olfaction</keyword>